<organism evidence="10 11">
    <name type="scientific">Tanacetum coccineum</name>
    <dbReference type="NCBI Taxonomy" id="301880"/>
    <lineage>
        <taxon>Eukaryota</taxon>
        <taxon>Viridiplantae</taxon>
        <taxon>Streptophyta</taxon>
        <taxon>Embryophyta</taxon>
        <taxon>Tracheophyta</taxon>
        <taxon>Spermatophyta</taxon>
        <taxon>Magnoliopsida</taxon>
        <taxon>eudicotyledons</taxon>
        <taxon>Gunneridae</taxon>
        <taxon>Pentapetalae</taxon>
        <taxon>asterids</taxon>
        <taxon>campanulids</taxon>
        <taxon>Asterales</taxon>
        <taxon>Asteraceae</taxon>
        <taxon>Asteroideae</taxon>
        <taxon>Anthemideae</taxon>
        <taxon>Anthemidinae</taxon>
        <taxon>Tanacetum</taxon>
    </lineage>
</organism>
<evidence type="ECO:0000256" key="2">
    <source>
        <dbReference type="ARBA" id="ARBA00004897"/>
    </source>
</evidence>
<keyword evidence="4" id="KW-0533">Nickel</keyword>
<reference evidence="10" key="1">
    <citation type="journal article" date="2022" name="Int. J. Mol. Sci.">
        <title>Draft Genome of Tanacetum Coccineum: Genomic Comparison of Closely Related Tanacetum-Family Plants.</title>
        <authorList>
            <person name="Yamashiro T."/>
            <person name="Shiraishi A."/>
            <person name="Nakayama K."/>
            <person name="Satake H."/>
        </authorList>
    </citation>
    <scope>NUCLEOTIDE SEQUENCE</scope>
</reference>
<dbReference type="Gene3D" id="2.30.40.10">
    <property type="entry name" value="Urease, subunit C, domain 1"/>
    <property type="match status" value="1"/>
</dbReference>
<sequence>MSAKDNYVNDANVNTVMESVYARDGSPLAYKTTREAYANIYGPTVGDKIQYSASDCLDTIITKALIIDYTGILKAYIGIEGGCISAIGKAGNPDAMNGVFSNMVIGVSADVIAREGKIVTADAIYCYVHFICPQLAYEAIASGNSAKPEGLHEIIRAGAMGLKLHEDWGTTPSVNIHTDTLNESGFVEHTIATYKDRTILIEGQGCHSFIISSSEGVKNVIPSLTNPTRPYTKAPFGSRILQDSDGIGIRFYFKTNSAKPKGLHEIIRAGAMGLKLHEDWGTTPSVKDNCLTVAEQYDIQVNIHTDTLNESGFVEHTITTYKDRAIHIEGAGGGHAPDIIKVCGVKNVLPSLTNPTRPYTKAPFGSRILQDSGGIGIRFYFKTSETIAAEDILHDMGAISIISSDSQAMGRIREVICRTWQTAHKMKLQRGSIDGNIQDNDNLRIKRFIAKYTINPTIANGISKDVGSVEGRKLADLVIWKPSFFGAKPEMVVMRPMFGAFDKAGSANSIAFVSEAAIDCNIKTFYELNKKVTSVKNVRMLTKLDMKLNDALPNIEVDPDTYAVTADCVYLTCAAATTVRLSRNYFLF</sequence>
<evidence type="ECO:0000256" key="4">
    <source>
        <dbReference type="ARBA" id="ARBA00022596"/>
    </source>
</evidence>
<dbReference type="Gene3D" id="3.20.20.140">
    <property type="entry name" value="Metal-dependent hydrolases"/>
    <property type="match status" value="3"/>
</dbReference>
<dbReference type="SUPFAM" id="SSF51556">
    <property type="entry name" value="Metallo-dependent hydrolases"/>
    <property type="match status" value="2"/>
</dbReference>
<dbReference type="PANTHER" id="PTHR43440:SF1">
    <property type="entry name" value="UREASE"/>
    <property type="match status" value="1"/>
</dbReference>
<keyword evidence="5" id="KW-0479">Metal-binding</keyword>
<evidence type="ECO:0000313" key="10">
    <source>
        <dbReference type="EMBL" id="GJT54118.1"/>
    </source>
</evidence>
<evidence type="ECO:0000256" key="7">
    <source>
        <dbReference type="PROSITE-ProRule" id="PRU00700"/>
    </source>
</evidence>
<evidence type="ECO:0000256" key="6">
    <source>
        <dbReference type="ARBA" id="ARBA00022801"/>
    </source>
</evidence>
<comment type="caution">
    <text evidence="10">The sequence shown here is derived from an EMBL/GenBank/DDBJ whole genome shotgun (WGS) entry which is preliminary data.</text>
</comment>
<evidence type="ECO:0000313" key="11">
    <source>
        <dbReference type="Proteomes" id="UP001151760"/>
    </source>
</evidence>
<comment type="pathway">
    <text evidence="2">Nitrogen metabolism; urea degradation; CO(2) and NH(3) from urea (urease route): step 1/1.</text>
</comment>
<evidence type="ECO:0000256" key="3">
    <source>
        <dbReference type="ARBA" id="ARBA00012934"/>
    </source>
</evidence>
<dbReference type="EMBL" id="BQNB010016645">
    <property type="protein sequence ID" value="GJT54118.1"/>
    <property type="molecule type" value="Genomic_DNA"/>
</dbReference>
<dbReference type="InterPro" id="IPR050112">
    <property type="entry name" value="Urease_alpha_subunit"/>
</dbReference>
<feature type="binding site" evidence="7">
    <location>
        <position position="277"/>
    </location>
    <ligand>
        <name>substrate</name>
    </ligand>
</feature>
<dbReference type="PANTHER" id="PTHR43440">
    <property type="entry name" value="UREASE"/>
    <property type="match status" value="1"/>
</dbReference>
<dbReference type="InterPro" id="IPR032466">
    <property type="entry name" value="Metal_Hydrolase"/>
</dbReference>
<evidence type="ECO:0000256" key="1">
    <source>
        <dbReference type="ARBA" id="ARBA00001948"/>
    </source>
</evidence>
<dbReference type="PROSITE" id="PS51368">
    <property type="entry name" value="UREASE_3"/>
    <property type="match status" value="1"/>
</dbReference>
<dbReference type="Pfam" id="PF01979">
    <property type="entry name" value="Amidohydro_1"/>
    <property type="match status" value="1"/>
</dbReference>
<comment type="similarity">
    <text evidence="8">Belongs to the metallo-dependent hydrolases superfamily. Urease alpha subunit family.</text>
</comment>
<dbReference type="InterPro" id="IPR005848">
    <property type="entry name" value="Urease_asu"/>
</dbReference>
<evidence type="ECO:0000256" key="8">
    <source>
        <dbReference type="RuleBase" id="RU004158"/>
    </source>
</evidence>
<dbReference type="InterPro" id="IPR011612">
    <property type="entry name" value="Urease_alpha_N_dom"/>
</dbReference>
<comment type="caution">
    <text evidence="7">Lacks conserved residue(s) required for the propagation of feature annotation.</text>
</comment>
<keyword evidence="6" id="KW-0378">Hydrolase</keyword>
<dbReference type="InterPro" id="IPR011059">
    <property type="entry name" value="Metal-dep_hydrolase_composite"/>
</dbReference>
<evidence type="ECO:0000259" key="9">
    <source>
        <dbReference type="PROSITE" id="PS51368"/>
    </source>
</evidence>
<dbReference type="InterPro" id="IPR006680">
    <property type="entry name" value="Amidohydro-rel"/>
</dbReference>
<evidence type="ECO:0000256" key="5">
    <source>
        <dbReference type="ARBA" id="ARBA00022723"/>
    </source>
</evidence>
<dbReference type="EC" id="3.5.1.5" evidence="3"/>
<keyword evidence="11" id="KW-1185">Reference proteome</keyword>
<comment type="cofactor">
    <cofactor evidence="1">
        <name>Ni cation</name>
        <dbReference type="ChEBI" id="CHEBI:25516"/>
    </cofactor>
</comment>
<dbReference type="Proteomes" id="UP001151760">
    <property type="component" value="Unassembled WGS sequence"/>
</dbReference>
<name>A0ABQ5ESX5_9ASTR</name>
<feature type="domain" description="Urease" evidence="9">
    <location>
        <begin position="243"/>
        <end position="588"/>
    </location>
</feature>
<proteinExistence type="inferred from homology"/>
<dbReference type="PRINTS" id="PR01752">
    <property type="entry name" value="UREASE"/>
</dbReference>
<reference evidence="10" key="2">
    <citation type="submission" date="2022-01" db="EMBL/GenBank/DDBJ databases">
        <authorList>
            <person name="Yamashiro T."/>
            <person name="Shiraishi A."/>
            <person name="Satake H."/>
            <person name="Nakayama K."/>
        </authorList>
    </citation>
    <scope>NUCLEOTIDE SEQUENCE</scope>
</reference>
<accession>A0ABQ5ESX5</accession>
<gene>
    <name evidence="10" type="ORF">Tco_0989172</name>
</gene>
<dbReference type="Pfam" id="PF00449">
    <property type="entry name" value="Urease_alpha"/>
    <property type="match status" value="1"/>
</dbReference>
<dbReference type="SUPFAM" id="SSF51338">
    <property type="entry name" value="Composite domain of metallo-dependent hydrolases"/>
    <property type="match status" value="1"/>
</dbReference>
<protein>
    <recommendedName>
        <fullName evidence="3">urease</fullName>
        <ecNumber evidence="3">3.5.1.5</ecNumber>
    </recommendedName>
</protein>
<dbReference type="InterPro" id="IPR017951">
    <property type="entry name" value="Urease_asu_c"/>
</dbReference>